<keyword evidence="11" id="KW-1185">Reference proteome</keyword>
<dbReference type="SUPFAM" id="SSF51261">
    <property type="entry name" value="Duplicated hybrid motif"/>
    <property type="match status" value="1"/>
</dbReference>
<accession>A0A0T6BTA9</accession>
<evidence type="ECO:0000313" key="9">
    <source>
        <dbReference type="EMBL" id="MEC0484631.1"/>
    </source>
</evidence>
<keyword evidence="3 8" id="KW-0762">Sugar transport</keyword>
<keyword evidence="6" id="KW-0418">Kinase</keyword>
<dbReference type="EMBL" id="LECW02000004">
    <property type="protein sequence ID" value="KRT94873.1"/>
    <property type="molecule type" value="Genomic_DNA"/>
</dbReference>
<dbReference type="STRING" id="1664069.BGLY_2630"/>
<dbReference type="PROSITE" id="PS51093">
    <property type="entry name" value="PTS_EIIA_TYPE_1"/>
    <property type="match status" value="1"/>
</dbReference>
<dbReference type="InterPro" id="IPR050890">
    <property type="entry name" value="PTS_EIIA_component"/>
</dbReference>
<dbReference type="PROSITE" id="PS00371">
    <property type="entry name" value="PTS_EIIA_TYPE_1_HIS"/>
    <property type="match status" value="1"/>
</dbReference>
<dbReference type="InterPro" id="IPR011055">
    <property type="entry name" value="Dup_hybrid_motif"/>
</dbReference>
<dbReference type="Proteomes" id="UP000036168">
    <property type="component" value="Unassembled WGS sequence"/>
</dbReference>
<dbReference type="GO" id="GO:0005737">
    <property type="term" value="C:cytoplasm"/>
    <property type="evidence" value="ECO:0007669"/>
    <property type="project" value="UniProtKB-SubCell"/>
</dbReference>
<evidence type="ECO:0000256" key="3">
    <source>
        <dbReference type="ARBA" id="ARBA00022597"/>
    </source>
</evidence>
<organism evidence="8 10">
    <name type="scientific">Bacillus glycinifermentans</name>
    <dbReference type="NCBI Taxonomy" id="1664069"/>
    <lineage>
        <taxon>Bacteria</taxon>
        <taxon>Bacillati</taxon>
        <taxon>Bacillota</taxon>
        <taxon>Bacilli</taxon>
        <taxon>Bacillales</taxon>
        <taxon>Bacillaceae</taxon>
        <taxon>Bacillus</taxon>
    </lineage>
</organism>
<evidence type="ECO:0000256" key="4">
    <source>
        <dbReference type="ARBA" id="ARBA00022679"/>
    </source>
</evidence>
<dbReference type="EMBL" id="JARRTL010000008">
    <property type="protein sequence ID" value="MEC0484631.1"/>
    <property type="molecule type" value="Genomic_DNA"/>
</dbReference>
<evidence type="ECO:0000256" key="5">
    <source>
        <dbReference type="ARBA" id="ARBA00022683"/>
    </source>
</evidence>
<evidence type="ECO:0000256" key="1">
    <source>
        <dbReference type="ARBA" id="ARBA00004496"/>
    </source>
</evidence>
<dbReference type="PANTHER" id="PTHR45008">
    <property type="entry name" value="PTS SYSTEM GLUCOSE-SPECIFIC EIIA COMPONENT"/>
    <property type="match status" value="1"/>
</dbReference>
<evidence type="ECO:0000313" key="8">
    <source>
        <dbReference type="EMBL" id="KRT94873.1"/>
    </source>
</evidence>
<dbReference type="Proteomes" id="UP001341297">
    <property type="component" value="Unassembled WGS sequence"/>
</dbReference>
<dbReference type="OrthoDB" id="92465at2"/>
<dbReference type="NCBIfam" id="TIGR00830">
    <property type="entry name" value="PTBA"/>
    <property type="match status" value="1"/>
</dbReference>
<dbReference type="GO" id="GO:0009401">
    <property type="term" value="P:phosphoenolpyruvate-dependent sugar phosphotransferase system"/>
    <property type="evidence" value="ECO:0007669"/>
    <property type="project" value="UniProtKB-KW"/>
</dbReference>
<reference evidence="8" key="2">
    <citation type="submission" date="2015-10" db="EMBL/GenBank/DDBJ databases">
        <authorList>
            <person name="Gilbert D.G."/>
        </authorList>
    </citation>
    <scope>NUCLEOTIDE SEQUENCE</scope>
    <source>
        <strain evidence="8">GO-13</strain>
    </source>
</reference>
<keyword evidence="4" id="KW-0808">Transferase</keyword>
<evidence type="ECO:0000256" key="2">
    <source>
        <dbReference type="ARBA" id="ARBA00022448"/>
    </source>
</evidence>
<dbReference type="AlphaFoldDB" id="A0A0T6BTA9"/>
<evidence type="ECO:0000256" key="6">
    <source>
        <dbReference type="ARBA" id="ARBA00022777"/>
    </source>
</evidence>
<keyword evidence="2" id="KW-0813">Transport</keyword>
<reference evidence="9 11" key="3">
    <citation type="submission" date="2023-03" db="EMBL/GenBank/DDBJ databases">
        <title>Agriculturally important microbes genome sequencing.</title>
        <authorList>
            <person name="Dunlap C."/>
        </authorList>
    </citation>
    <scope>NUCLEOTIDE SEQUENCE [LARGE SCALE GENOMIC DNA]</scope>
    <source>
        <strain evidence="9 11">CBP-3203</strain>
    </source>
</reference>
<reference evidence="8 10" key="1">
    <citation type="journal article" date="2015" name="Int. J. Syst. Evol. Microbiol.">
        <title>Bacillus glycinifermentans sp. nov., isolated from fermented soybean paste.</title>
        <authorList>
            <person name="Kim S.J."/>
            <person name="Dunlap C.A."/>
            <person name="Kwon S.W."/>
            <person name="Rooney A.P."/>
        </authorList>
    </citation>
    <scope>NUCLEOTIDE SEQUENCE [LARGE SCALE GENOMIC DNA]</scope>
    <source>
        <strain evidence="8 10">GO-13</strain>
    </source>
</reference>
<gene>
    <name evidence="8" type="ORF">AB447_210040</name>
    <name evidence="9" type="ORF">P8828_07180</name>
</gene>
<dbReference type="FunFam" id="2.70.70.10:FF:000001">
    <property type="entry name" value="PTS system glucose-specific IIA component"/>
    <property type="match status" value="1"/>
</dbReference>
<name>A0A0T6BTA9_9BACI</name>
<dbReference type="Gene3D" id="2.70.70.10">
    <property type="entry name" value="Glucose Permease (Domain IIA)"/>
    <property type="match status" value="1"/>
</dbReference>
<dbReference type="Pfam" id="PF00358">
    <property type="entry name" value="PTS_EIIA_1"/>
    <property type="match status" value="1"/>
</dbReference>
<evidence type="ECO:0000259" key="7">
    <source>
        <dbReference type="PROSITE" id="PS51093"/>
    </source>
</evidence>
<evidence type="ECO:0000313" key="11">
    <source>
        <dbReference type="Proteomes" id="UP001341297"/>
    </source>
</evidence>
<dbReference type="InterPro" id="IPR001127">
    <property type="entry name" value="PTS_EIIA_1_perm"/>
</dbReference>
<feature type="domain" description="PTS EIIA type-1" evidence="7">
    <location>
        <begin position="36"/>
        <end position="140"/>
    </location>
</feature>
<dbReference type="GO" id="GO:0016301">
    <property type="term" value="F:kinase activity"/>
    <property type="evidence" value="ECO:0007669"/>
    <property type="project" value="UniProtKB-KW"/>
</dbReference>
<sequence>MLKKLFGLGQKQDEVKEETVFSPADGRVLDLSKVPDPVFSQKMMGDGMAVEPSAGDIVSPVDGEVIQLFHTKHAIGIRSLSGVELLIHIGLETVNMEGEGFTAHVKEGDKVKAGDPLITCDLELIKEKASSTITPIVIMNGDAVERVTKHEEGAAKKSETKLMELKVK</sequence>
<evidence type="ECO:0000313" key="10">
    <source>
        <dbReference type="Proteomes" id="UP000036168"/>
    </source>
</evidence>
<protein>
    <submittedName>
        <fullName evidence="8">PTS glucose transporter subunit IIA</fullName>
    </submittedName>
</protein>
<dbReference type="PANTHER" id="PTHR45008:SF1">
    <property type="entry name" value="PTS SYSTEM GLUCOSE-SPECIFIC EIIA COMPONENT"/>
    <property type="match status" value="1"/>
</dbReference>
<dbReference type="RefSeq" id="WP_048356454.1">
    <property type="nucleotide sequence ID" value="NZ_CP023481.1"/>
</dbReference>
<comment type="subcellular location">
    <subcellularLocation>
        <location evidence="1">Cytoplasm</location>
    </subcellularLocation>
</comment>
<proteinExistence type="predicted"/>
<keyword evidence="5" id="KW-0598">Phosphotransferase system</keyword>
<comment type="caution">
    <text evidence="8">The sequence shown here is derived from an EMBL/GenBank/DDBJ whole genome shotgun (WGS) entry which is preliminary data.</text>
</comment>